<dbReference type="Pfam" id="PF12363">
    <property type="entry name" value="Phage_TAC_12"/>
    <property type="match status" value="1"/>
</dbReference>
<dbReference type="PIRSF" id="PIRSF024865">
    <property type="entry name" value="UCP024865"/>
    <property type="match status" value="1"/>
</dbReference>
<dbReference type="OrthoDB" id="12059at10239"/>
<dbReference type="Proteomes" id="UP000033300">
    <property type="component" value="Segment"/>
</dbReference>
<protein>
    <submittedName>
        <fullName evidence="1">Putative tail protein</fullName>
    </submittedName>
</protein>
<accession>A0A0E3T8M7</accession>
<name>A0A0E3T8M7_9CAUD</name>
<dbReference type="SMR" id="A0A0E3T8M7"/>
<organism evidence="1 2">
    <name type="scientific">Staphylococcus phage B236</name>
    <dbReference type="NCBI Taxonomy" id="1636205"/>
    <lineage>
        <taxon>Viruses</taxon>
        <taxon>Duplodnaviria</taxon>
        <taxon>Heunggongvirae</taxon>
        <taxon>Uroviricota</taxon>
        <taxon>Caudoviricetes</taxon>
        <taxon>Azeredovirinae</taxon>
        <taxon>Phietavirus</taxon>
        <taxon>Phietavirus B236</taxon>
    </lineage>
</organism>
<dbReference type="RefSeq" id="YP_009209175.1">
    <property type="nucleotide sequence ID" value="NC_028915.1"/>
</dbReference>
<sequence length="164" mass="18671">MTETTFNPITSLTINNEEVKAKATFMFDKTAKKFATEQEDNKGRKQTISGFTNVYNALLERDTVAIVDFWECATAYLGKSAPKREDIEAEIMEIIERENDTLNLLQGALDVMNNSGFFKQKSRLFWTQMNQAPSLAKEDEKEGAKAGIEMMKNNYKEIMTVAPY</sequence>
<evidence type="ECO:0000313" key="1">
    <source>
        <dbReference type="EMBL" id="AKC04727.1"/>
    </source>
</evidence>
<dbReference type="EMBL" id="KP893290">
    <property type="protein sequence ID" value="AKC04727.1"/>
    <property type="molecule type" value="Genomic_DNA"/>
</dbReference>
<dbReference type="KEGG" id="vg:26635639"/>
<reference evidence="2" key="2">
    <citation type="submission" date="2015-03" db="EMBL/GenBank/DDBJ databases">
        <title>Complete genome analysis of two new bacteriophages isolated from impetigo strains of Staphylococcus aureus.</title>
        <authorList>
            <person name="Botka T."/>
            <person name="Ruzickova V."/>
            <person name="Konecna H."/>
            <person name="Pantucek R."/>
            <person name="Rychlik I."/>
            <person name="Zdrahal Z."/>
            <person name="Petras P."/>
            <person name="Doskar J."/>
        </authorList>
    </citation>
    <scope>NUCLEOTIDE SEQUENCE [LARGE SCALE GENOMIC DNA]</scope>
</reference>
<reference evidence="1 2" key="1">
    <citation type="journal article" date="2015" name="Virus Genes">
        <title>Complete genome analysis of two new bacteriophages isolated from impetigo strains of Staphylococcus aureus.</title>
        <authorList>
            <person name="Botka T."/>
            <person name="Ruzickova V."/>
            <person name="Konecna H."/>
            <person name="Pantucek R."/>
            <person name="Rychlik I."/>
            <person name="Zdrahal Z."/>
            <person name="Petras P."/>
            <person name="Doskar J."/>
        </authorList>
    </citation>
    <scope>NUCLEOTIDE SEQUENCE [LARGE SCALE GENOMIC DNA]</scope>
</reference>
<dbReference type="GeneID" id="26635639"/>
<evidence type="ECO:0000313" key="2">
    <source>
        <dbReference type="Proteomes" id="UP000033300"/>
    </source>
</evidence>
<proteinExistence type="predicted"/>
<keyword evidence="2" id="KW-1185">Reference proteome</keyword>
<dbReference type="InterPro" id="IPR024410">
    <property type="entry name" value="Phage_TAC_12"/>
</dbReference>